<evidence type="ECO:0000256" key="1">
    <source>
        <dbReference type="SAM" id="Phobius"/>
    </source>
</evidence>
<keyword evidence="1" id="KW-0472">Membrane</keyword>
<dbReference type="Proteomes" id="UP000054988">
    <property type="component" value="Unassembled WGS sequence"/>
</dbReference>
<feature type="transmembrane region" description="Helical" evidence="1">
    <location>
        <begin position="264"/>
        <end position="283"/>
    </location>
</feature>
<feature type="transmembrane region" description="Helical" evidence="1">
    <location>
        <begin position="186"/>
        <end position="210"/>
    </location>
</feature>
<sequence>MATSLDDFLSTQQVVILPITTLSAMFFTYGFYVLLFGTCLSIQMSQKNTNRKLYTGFTISLFVIATLSNAFQAMGFVRQADVYFSGVKTLNYEPVAQYFANDRWKIVAQSFQNFTSIFANLVADLMLIHRCYIVWNSRKEVALPLLFLSFGTNVVGLAGSILESLGLQDSTNDANFALYEKGAEVLAGYSITATVISSLLTLLTAGRIWYITHEARSMMGGQVRKRYNTLIAVILESGIIYPTLMIIHLVLSNTTMDINGYGSVVLYPVVTQVAGIAPTLIIVRVGLGKSVEPVYGDGEGGPSAVSTLRFAESGLCSTGMAQRASFK</sequence>
<feature type="transmembrane region" description="Helical" evidence="1">
    <location>
        <begin position="114"/>
        <end position="133"/>
    </location>
</feature>
<feature type="transmembrane region" description="Helical" evidence="1">
    <location>
        <begin position="145"/>
        <end position="166"/>
    </location>
</feature>
<accession>A0A0W0GAN6</accession>
<feature type="transmembrane region" description="Helical" evidence="1">
    <location>
        <begin position="15"/>
        <end position="41"/>
    </location>
</feature>
<protein>
    <submittedName>
        <fullName evidence="2">Uncharacterized protein</fullName>
    </submittedName>
</protein>
<keyword evidence="1" id="KW-0812">Transmembrane</keyword>
<evidence type="ECO:0000313" key="3">
    <source>
        <dbReference type="Proteomes" id="UP000054988"/>
    </source>
</evidence>
<evidence type="ECO:0000313" key="2">
    <source>
        <dbReference type="EMBL" id="KTB45595.1"/>
    </source>
</evidence>
<keyword evidence="1" id="KW-1133">Transmembrane helix</keyword>
<feature type="transmembrane region" description="Helical" evidence="1">
    <location>
        <begin position="53"/>
        <end position="71"/>
    </location>
</feature>
<dbReference type="EMBL" id="LATX01000658">
    <property type="protein sequence ID" value="KTB45595.1"/>
    <property type="molecule type" value="Genomic_DNA"/>
</dbReference>
<gene>
    <name evidence="2" type="ORF">WG66_1830</name>
</gene>
<name>A0A0W0GAN6_MONRR</name>
<feature type="transmembrane region" description="Helical" evidence="1">
    <location>
        <begin position="230"/>
        <end position="252"/>
    </location>
</feature>
<reference evidence="2 3" key="1">
    <citation type="submission" date="2015-12" db="EMBL/GenBank/DDBJ databases">
        <title>Draft genome sequence of Moniliophthora roreri, the causal agent of frosty pod rot of cacao.</title>
        <authorList>
            <person name="Aime M.C."/>
            <person name="Diaz-Valderrama J.R."/>
            <person name="Kijpornyongpan T."/>
            <person name="Phillips-Mora W."/>
        </authorList>
    </citation>
    <scope>NUCLEOTIDE SEQUENCE [LARGE SCALE GENOMIC DNA]</scope>
    <source>
        <strain evidence="2 3">MCA 2952</strain>
    </source>
</reference>
<proteinExistence type="predicted"/>
<comment type="caution">
    <text evidence="2">The sequence shown here is derived from an EMBL/GenBank/DDBJ whole genome shotgun (WGS) entry which is preliminary data.</text>
</comment>
<organism evidence="2 3">
    <name type="scientific">Moniliophthora roreri</name>
    <name type="common">Frosty pod rot fungus</name>
    <name type="synonym">Monilia roreri</name>
    <dbReference type="NCBI Taxonomy" id="221103"/>
    <lineage>
        <taxon>Eukaryota</taxon>
        <taxon>Fungi</taxon>
        <taxon>Dikarya</taxon>
        <taxon>Basidiomycota</taxon>
        <taxon>Agaricomycotina</taxon>
        <taxon>Agaricomycetes</taxon>
        <taxon>Agaricomycetidae</taxon>
        <taxon>Agaricales</taxon>
        <taxon>Marasmiineae</taxon>
        <taxon>Marasmiaceae</taxon>
        <taxon>Moniliophthora</taxon>
    </lineage>
</organism>
<dbReference type="AlphaFoldDB" id="A0A0W0GAN6"/>